<dbReference type="RefSeq" id="WP_386284223.1">
    <property type="nucleotide sequence ID" value="NZ_JBHSWA010000002.1"/>
</dbReference>
<dbReference type="SUPFAM" id="SSF53448">
    <property type="entry name" value="Nucleotide-diphospho-sugar transferases"/>
    <property type="match status" value="1"/>
</dbReference>
<reference evidence="7" key="2">
    <citation type="journal article" date="2019" name="Int. J. Syst. Evol. Microbiol.">
        <title>The Global Catalogue of Microorganisms (GCM) 10K type strain sequencing project: providing services to taxonomists for standard genome sequencing and annotation.</title>
        <authorList>
            <consortium name="The Broad Institute Genomics Platform"/>
            <consortium name="The Broad Institute Genome Sequencing Center for Infectious Disease"/>
            <person name="Wu L."/>
            <person name="Ma J."/>
        </authorList>
    </citation>
    <scope>NUCLEOTIDE SEQUENCE [LARGE SCALE GENOMIC DNA]</scope>
    <source>
        <strain evidence="7">NBRC 111368</strain>
    </source>
</reference>
<sequence length="572" mass="63466">MRGDVNQARGENNHASLGFLLDLPLTPGPKMFWVRHADAQYVYALPDFTARELSGMKHRLALSFLWDILRALPAAASWYRRSDPDARRRIKHILGLNEHTLTQLVPSELFAKPDLPQAHLHQDCEITIILPVYNAFDLLEEVLQRVVDYTDLPYRIILIEDASPDERVRPFLRHWHSGLTEETAERVRIIENQENLGFIRSVNAAFNAAMTYGNHVVLLNADAFVPKDWASRLIGPILRTESVASVTPMSNDAEIFNVPTMGRRSDLAPGQGDALDQVAARLNPTFTLAEAPTGVGFCMAMNINYLQLEPQFDTVFGRGYGEEVDWCRRVNERHGGRHVGQAGLFVEHRGGSSFGSAEKLKLVHANNKIISGRYPDYDQSVQDFIRRDPLNATRLALGLAWAGLRQAPVPVYLAHDLGGGAEHYLAQRIRTELGDAEDAAAVVLRVGGAQKWQIELHSLGGVLRGETDDTALIQQLLAQLPARHVVYSCGVGARNPVEIPAILTELATGDAHSLEVLFHDFLPLSPSYTLLDADGVFRGLPEVEGPQDEAHQFTLPQGPTLSLADWRAAWGR</sequence>
<dbReference type="Pfam" id="PF00535">
    <property type="entry name" value="Glycos_transf_2"/>
    <property type="match status" value="1"/>
</dbReference>
<dbReference type="Gene3D" id="3.90.550.10">
    <property type="entry name" value="Spore Coat Polysaccharide Biosynthesis Protein SpsA, Chain A"/>
    <property type="match status" value="1"/>
</dbReference>
<evidence type="ECO:0000256" key="1">
    <source>
        <dbReference type="ARBA" id="ARBA00006739"/>
    </source>
</evidence>
<dbReference type="GO" id="GO:0016757">
    <property type="term" value="F:glycosyltransferase activity"/>
    <property type="evidence" value="ECO:0007669"/>
    <property type="project" value="UniProtKB-KW"/>
</dbReference>
<evidence type="ECO:0000259" key="4">
    <source>
        <dbReference type="Pfam" id="PF00535"/>
    </source>
</evidence>
<dbReference type="PANTHER" id="PTHR43179:SF12">
    <property type="entry name" value="GALACTOFURANOSYLTRANSFERASE GLFT2"/>
    <property type="match status" value="1"/>
</dbReference>
<dbReference type="EMBL" id="JBHSWA010000002">
    <property type="protein sequence ID" value="MFC6643316.1"/>
    <property type="molecule type" value="Genomic_DNA"/>
</dbReference>
<comment type="similarity">
    <text evidence="1">Belongs to the glycosyltransferase 2 family.</text>
</comment>
<gene>
    <name evidence="5" type="ORF">ACFQAU_17875</name>
    <name evidence="6" type="ORF">ACFQAU_18075</name>
</gene>
<comment type="caution">
    <text evidence="6">The sequence shown here is derived from an EMBL/GenBank/DDBJ whole genome shotgun (WGS) entry which is preliminary data.</text>
</comment>
<evidence type="ECO:0000313" key="7">
    <source>
        <dbReference type="Proteomes" id="UP001596403"/>
    </source>
</evidence>
<keyword evidence="3 6" id="KW-0808">Transferase</keyword>
<reference evidence="6" key="3">
    <citation type="submission" date="2024-09" db="EMBL/GenBank/DDBJ databases">
        <authorList>
            <person name="Sun Q."/>
            <person name="Mori K."/>
        </authorList>
    </citation>
    <scope>NUCLEOTIDE SEQUENCE</scope>
    <source>
        <strain evidence="6">NBRC 113428</strain>
    </source>
</reference>
<dbReference type="PANTHER" id="PTHR43179">
    <property type="entry name" value="RHAMNOSYLTRANSFERASE WBBL"/>
    <property type="match status" value="1"/>
</dbReference>
<dbReference type="Proteomes" id="UP001596403">
    <property type="component" value="Unassembled WGS sequence"/>
</dbReference>
<dbReference type="InterPro" id="IPR029044">
    <property type="entry name" value="Nucleotide-diphossugar_trans"/>
</dbReference>
<keyword evidence="7" id="KW-1185">Reference proteome</keyword>
<evidence type="ECO:0000256" key="2">
    <source>
        <dbReference type="ARBA" id="ARBA00022676"/>
    </source>
</evidence>
<protein>
    <submittedName>
        <fullName evidence="6">Glycosyltransferase family 2 protein</fullName>
        <ecNumber evidence="6">2.4.-.-</ecNumber>
    </submittedName>
</protein>
<evidence type="ECO:0000313" key="5">
    <source>
        <dbReference type="EMBL" id="MFC6643280.1"/>
    </source>
</evidence>
<feature type="domain" description="Glycosyltransferase 2-like" evidence="4">
    <location>
        <begin position="127"/>
        <end position="259"/>
    </location>
</feature>
<reference evidence="6" key="1">
    <citation type="journal article" date="2014" name="Int. J. Syst. Evol. Microbiol.">
        <title>Complete genome of a new Firmicutes species belonging to the dominant human colonic microbiota ('Ruminococcus bicirculans') reveals two chromosomes and a selective capacity to utilize plant glucans.</title>
        <authorList>
            <consortium name="NISC Comparative Sequencing Program"/>
            <person name="Wegmann U."/>
            <person name="Louis P."/>
            <person name="Goesmann A."/>
            <person name="Henrissat B."/>
            <person name="Duncan S.H."/>
            <person name="Flint H.J."/>
        </authorList>
    </citation>
    <scope>NUCLEOTIDE SEQUENCE</scope>
    <source>
        <strain evidence="6">NBRC 113428</strain>
    </source>
</reference>
<name>A0ABW1Z3W7_9RHOB</name>
<accession>A0ABW1Z3W7</accession>
<dbReference type="InterPro" id="IPR001173">
    <property type="entry name" value="Glyco_trans_2-like"/>
</dbReference>
<organism evidence="6 7">
    <name type="scientific">Sulfitobacter profundi</name>
    <dbReference type="NCBI Taxonomy" id="2679961"/>
    <lineage>
        <taxon>Bacteria</taxon>
        <taxon>Pseudomonadati</taxon>
        <taxon>Pseudomonadota</taxon>
        <taxon>Alphaproteobacteria</taxon>
        <taxon>Rhodobacterales</taxon>
        <taxon>Roseobacteraceae</taxon>
        <taxon>Sulfitobacter</taxon>
    </lineage>
</organism>
<proteinExistence type="inferred from homology"/>
<keyword evidence="2 6" id="KW-0328">Glycosyltransferase</keyword>
<dbReference type="EMBL" id="JBHSWA010000002">
    <property type="protein sequence ID" value="MFC6643280.1"/>
    <property type="molecule type" value="Genomic_DNA"/>
</dbReference>
<dbReference type="EC" id="2.4.-.-" evidence="6"/>
<evidence type="ECO:0000256" key="3">
    <source>
        <dbReference type="ARBA" id="ARBA00022679"/>
    </source>
</evidence>
<evidence type="ECO:0000313" key="6">
    <source>
        <dbReference type="EMBL" id="MFC6643316.1"/>
    </source>
</evidence>